<keyword evidence="8" id="KW-0281">Fimbrium</keyword>
<dbReference type="GO" id="GO:0007155">
    <property type="term" value="P:cell adhesion"/>
    <property type="evidence" value="ECO:0007669"/>
    <property type="project" value="InterPro"/>
</dbReference>
<evidence type="ECO:0000256" key="7">
    <source>
        <dbReference type="ARBA" id="ARBA00029638"/>
    </source>
</evidence>
<dbReference type="InterPro" id="IPR001082">
    <property type="entry name" value="Pilin"/>
</dbReference>
<keyword evidence="3" id="KW-0488">Methylation</keyword>
<dbReference type="RefSeq" id="WP_093499891.1">
    <property type="nucleotide sequence ID" value="NZ_FOMO01000001.1"/>
</dbReference>
<dbReference type="Pfam" id="PF00114">
    <property type="entry name" value="Pilin"/>
    <property type="match status" value="1"/>
</dbReference>
<reference evidence="11" key="1">
    <citation type="submission" date="2016-10" db="EMBL/GenBank/DDBJ databases">
        <authorList>
            <person name="Varghese N."/>
            <person name="Submissions S."/>
        </authorList>
    </citation>
    <scope>NUCLEOTIDE SEQUENCE [LARGE SCALE GENOMIC DNA]</scope>
    <source>
        <strain evidence="11">JCM 2783</strain>
    </source>
</reference>
<keyword evidence="4 9" id="KW-0812">Transmembrane</keyword>
<feature type="transmembrane region" description="Helical" evidence="9">
    <location>
        <begin position="12"/>
        <end position="32"/>
    </location>
</feature>
<evidence type="ECO:0000313" key="11">
    <source>
        <dbReference type="Proteomes" id="UP000243950"/>
    </source>
</evidence>
<dbReference type="GO" id="GO:0009289">
    <property type="term" value="C:pilus"/>
    <property type="evidence" value="ECO:0007669"/>
    <property type="project" value="InterPro"/>
</dbReference>
<name>A0A1I1RHB4_PSEOC</name>
<dbReference type="Gene3D" id="3.30.700.10">
    <property type="entry name" value="Glycoprotein, Type 4 Pilin"/>
    <property type="match status" value="1"/>
</dbReference>
<dbReference type="Proteomes" id="UP000243950">
    <property type="component" value="Unassembled WGS sequence"/>
</dbReference>
<dbReference type="NCBIfam" id="TIGR02532">
    <property type="entry name" value="IV_pilin_GFxxxE"/>
    <property type="match status" value="1"/>
</dbReference>
<dbReference type="PANTHER" id="PTHR30093:SF44">
    <property type="entry name" value="TYPE II SECRETION SYSTEM CORE PROTEIN G"/>
    <property type="match status" value="1"/>
</dbReference>
<dbReference type="SUPFAM" id="SSF54523">
    <property type="entry name" value="Pili subunits"/>
    <property type="match status" value="1"/>
</dbReference>
<dbReference type="AlphaFoldDB" id="A0A1I1RHB4"/>
<keyword evidence="11" id="KW-1185">Reference proteome</keyword>
<dbReference type="InterPro" id="IPR045584">
    <property type="entry name" value="Pilin-like"/>
</dbReference>
<evidence type="ECO:0000313" key="10">
    <source>
        <dbReference type="EMBL" id="SFD31598.1"/>
    </source>
</evidence>
<evidence type="ECO:0000256" key="6">
    <source>
        <dbReference type="ARBA" id="ARBA00023136"/>
    </source>
</evidence>
<evidence type="ECO:0000256" key="4">
    <source>
        <dbReference type="ARBA" id="ARBA00022692"/>
    </source>
</evidence>
<comment type="similarity">
    <text evidence="2 8">Belongs to the N-Me-Phe pilin family.</text>
</comment>
<evidence type="ECO:0000256" key="2">
    <source>
        <dbReference type="ARBA" id="ARBA00005233"/>
    </source>
</evidence>
<proteinExistence type="inferred from homology"/>
<accession>A0A1I1RHB4</accession>
<dbReference type="Pfam" id="PF07963">
    <property type="entry name" value="N_methyl"/>
    <property type="match status" value="1"/>
</dbReference>
<dbReference type="PANTHER" id="PTHR30093">
    <property type="entry name" value="GENERAL SECRETION PATHWAY PROTEIN G"/>
    <property type="match status" value="1"/>
</dbReference>
<keyword evidence="6 9" id="KW-0472">Membrane</keyword>
<evidence type="ECO:0000256" key="3">
    <source>
        <dbReference type="ARBA" id="ARBA00022481"/>
    </source>
</evidence>
<sequence length="147" mass="15142">MKAQMQKGFTLIELMIVVAIIGILAAIAIPAYQDYVAKTQVTTGLADIAGAKTSYESAVNEGKADTFYTAANMGLATTTNRCSNISVGTPVSGASTTALTCTLKGNPAIQGAIVQMGRNAQGVWSCNVASRPSGWKESFLPTGCTAS</sequence>
<organism evidence="10 11">
    <name type="scientific">Pseudomonas straminea</name>
    <dbReference type="NCBI Taxonomy" id="47882"/>
    <lineage>
        <taxon>Bacteria</taxon>
        <taxon>Pseudomonadati</taxon>
        <taxon>Pseudomonadota</taxon>
        <taxon>Gammaproteobacteria</taxon>
        <taxon>Pseudomonadales</taxon>
        <taxon>Pseudomonadaceae</taxon>
        <taxon>Phytopseudomonas</taxon>
    </lineage>
</organism>
<dbReference type="InterPro" id="IPR012902">
    <property type="entry name" value="N_methyl_site"/>
</dbReference>
<evidence type="ECO:0000256" key="9">
    <source>
        <dbReference type="SAM" id="Phobius"/>
    </source>
</evidence>
<dbReference type="GO" id="GO:0016020">
    <property type="term" value="C:membrane"/>
    <property type="evidence" value="ECO:0007669"/>
    <property type="project" value="UniProtKB-SubCell"/>
</dbReference>
<comment type="subcellular location">
    <subcellularLocation>
        <location evidence="1">Membrane</location>
        <topology evidence="1">Single-pass membrane protein</topology>
    </subcellularLocation>
</comment>
<evidence type="ECO:0000256" key="8">
    <source>
        <dbReference type="RuleBase" id="RU000389"/>
    </source>
</evidence>
<dbReference type="PROSITE" id="PS00409">
    <property type="entry name" value="PROKAR_NTER_METHYL"/>
    <property type="match status" value="1"/>
</dbReference>
<dbReference type="EMBL" id="FOMO01000001">
    <property type="protein sequence ID" value="SFD31598.1"/>
    <property type="molecule type" value="Genomic_DNA"/>
</dbReference>
<keyword evidence="5 9" id="KW-1133">Transmembrane helix</keyword>
<evidence type="ECO:0000256" key="5">
    <source>
        <dbReference type="ARBA" id="ARBA00022989"/>
    </source>
</evidence>
<gene>
    <name evidence="10" type="ORF">SAMN05216372_10157</name>
</gene>
<evidence type="ECO:0000256" key="1">
    <source>
        <dbReference type="ARBA" id="ARBA00004167"/>
    </source>
</evidence>
<protein>
    <recommendedName>
        <fullName evidence="7">Pilin</fullName>
    </recommendedName>
</protein>